<feature type="compositionally biased region" description="Basic residues" evidence="8">
    <location>
        <begin position="406"/>
        <end position="416"/>
    </location>
</feature>
<keyword evidence="7" id="KW-0539">Nucleus</keyword>
<dbReference type="GO" id="GO:0003676">
    <property type="term" value="F:nucleic acid binding"/>
    <property type="evidence" value="ECO:0007669"/>
    <property type="project" value="InterPro"/>
</dbReference>
<evidence type="ECO:0000256" key="3">
    <source>
        <dbReference type="ARBA" id="ARBA00016937"/>
    </source>
</evidence>
<evidence type="ECO:0000256" key="1">
    <source>
        <dbReference type="ARBA" id="ARBA00004123"/>
    </source>
</evidence>
<evidence type="ECO:0000259" key="9">
    <source>
        <dbReference type="SMART" id="SM00479"/>
    </source>
</evidence>
<protein>
    <recommendedName>
        <fullName evidence="3">RNA exonuclease 4</fullName>
    </recommendedName>
</protein>
<dbReference type="Pfam" id="PF00929">
    <property type="entry name" value="RNase_T"/>
    <property type="match status" value="1"/>
</dbReference>
<dbReference type="InParanoid" id="A0A665UZ71"/>
<feature type="domain" description="Exonuclease" evidence="9">
    <location>
        <begin position="229"/>
        <end position="390"/>
    </location>
</feature>
<keyword evidence="4" id="KW-0540">Nuclease</keyword>
<dbReference type="GO" id="GO:0005730">
    <property type="term" value="C:nucleolus"/>
    <property type="evidence" value="ECO:0007669"/>
    <property type="project" value="UniProtKB-ARBA"/>
</dbReference>
<feature type="compositionally biased region" description="Polar residues" evidence="8">
    <location>
        <begin position="11"/>
        <end position="23"/>
    </location>
</feature>
<feature type="region of interest" description="Disordered" evidence="8">
    <location>
        <begin position="1"/>
        <end position="183"/>
    </location>
</feature>
<keyword evidence="5" id="KW-0378">Hydrolase</keyword>
<evidence type="ECO:0000256" key="8">
    <source>
        <dbReference type="SAM" id="MobiDB-lite"/>
    </source>
</evidence>
<evidence type="ECO:0000256" key="7">
    <source>
        <dbReference type="ARBA" id="ARBA00023242"/>
    </source>
</evidence>
<dbReference type="GO" id="GO:0008408">
    <property type="term" value="F:3'-5' exonuclease activity"/>
    <property type="evidence" value="ECO:0007669"/>
    <property type="project" value="InterPro"/>
</dbReference>
<dbReference type="InterPro" id="IPR012337">
    <property type="entry name" value="RNaseH-like_sf"/>
</dbReference>
<dbReference type="PANTHER" id="PTHR12801">
    <property type="entry name" value="RNA EXONUCLEASE REXO1 / RECO3 FAMILY MEMBER-RELATED"/>
    <property type="match status" value="1"/>
</dbReference>
<keyword evidence="6" id="KW-0269">Exonuclease</keyword>
<evidence type="ECO:0000256" key="6">
    <source>
        <dbReference type="ARBA" id="ARBA00022839"/>
    </source>
</evidence>
<dbReference type="PANTHER" id="PTHR12801:SF158">
    <property type="entry name" value="RNA EXONUCLEASE 4"/>
    <property type="match status" value="1"/>
</dbReference>
<proteinExistence type="inferred from homology"/>
<dbReference type="FunFam" id="3.30.420.10:FF:000007">
    <property type="entry name" value="Interferon-stimulated exonuclease gene 20"/>
    <property type="match status" value="1"/>
</dbReference>
<gene>
    <name evidence="10" type="primary">rexo4</name>
</gene>
<dbReference type="GO" id="GO:0006308">
    <property type="term" value="P:DNA catabolic process"/>
    <property type="evidence" value="ECO:0007669"/>
    <property type="project" value="TreeGrafter"/>
</dbReference>
<dbReference type="Gene3D" id="3.30.420.10">
    <property type="entry name" value="Ribonuclease H-like superfamily/Ribonuclease H"/>
    <property type="match status" value="1"/>
</dbReference>
<evidence type="ECO:0000256" key="5">
    <source>
        <dbReference type="ARBA" id="ARBA00022801"/>
    </source>
</evidence>
<dbReference type="AlphaFoldDB" id="A0A665UZ71"/>
<dbReference type="SMART" id="SM00479">
    <property type="entry name" value="EXOIII"/>
    <property type="match status" value="1"/>
</dbReference>
<dbReference type="Proteomes" id="UP000472264">
    <property type="component" value="Chromosome 19"/>
</dbReference>
<dbReference type="GeneID" id="115060105"/>
<dbReference type="Ensembl" id="ENSENLT00000025473.1">
    <property type="protein sequence ID" value="ENSENLP00000024675.1"/>
    <property type="gene ID" value="ENSENLG00000011158.1"/>
</dbReference>
<dbReference type="OMA" id="APANKEQ"/>
<name>A0A665UZ71_ECHNA</name>
<dbReference type="CDD" id="cd06144">
    <property type="entry name" value="REX4_like"/>
    <property type="match status" value="1"/>
</dbReference>
<dbReference type="SUPFAM" id="SSF53098">
    <property type="entry name" value="Ribonuclease H-like"/>
    <property type="match status" value="1"/>
</dbReference>
<dbReference type="GO" id="GO:0006364">
    <property type="term" value="P:rRNA processing"/>
    <property type="evidence" value="ECO:0007669"/>
    <property type="project" value="InterPro"/>
</dbReference>
<dbReference type="InterPro" id="IPR013520">
    <property type="entry name" value="Ribonucl_H"/>
</dbReference>
<dbReference type="FunCoup" id="A0A665UZ71">
    <property type="interactions" value="748"/>
</dbReference>
<comment type="similarity">
    <text evidence="2">Belongs to the REXO4 family.</text>
</comment>
<feature type="region of interest" description="Disordered" evidence="8">
    <location>
        <begin position="394"/>
        <end position="422"/>
    </location>
</feature>
<dbReference type="InterPro" id="IPR037431">
    <property type="entry name" value="REX4_DEDDh_dom"/>
</dbReference>
<reference evidence="10" key="2">
    <citation type="submission" date="2025-08" db="UniProtKB">
        <authorList>
            <consortium name="Ensembl"/>
        </authorList>
    </citation>
    <scope>IDENTIFICATION</scope>
</reference>
<dbReference type="InterPro" id="IPR036397">
    <property type="entry name" value="RNaseH_sf"/>
</dbReference>
<accession>A0A665UZ71</accession>
<evidence type="ECO:0000256" key="2">
    <source>
        <dbReference type="ARBA" id="ARBA00010489"/>
    </source>
</evidence>
<evidence type="ECO:0000313" key="10">
    <source>
        <dbReference type="Ensembl" id="ENSENLP00000024675.1"/>
    </source>
</evidence>
<feature type="compositionally biased region" description="Basic and acidic residues" evidence="8">
    <location>
        <begin position="168"/>
        <end position="177"/>
    </location>
</feature>
<feature type="compositionally biased region" description="Basic residues" evidence="8">
    <location>
        <begin position="24"/>
        <end position="41"/>
    </location>
</feature>
<dbReference type="OrthoDB" id="8191639at2759"/>
<sequence length="422" mass="47549">MSKVKAKKNPPANTSRNPPSKSKNTGKKRQWFYKGVKKQKPPPKDQNNLQPPKDAQQYSTNWKILQEILKTSQPEKKQPVTKAGENGTLRKKEAKENSSKSISENNVRQKDSGSKVKHKTVSRSVVNKDAQMNLKVSAVSQTKQSAPLKRKKKSENSNSEQAAKKKKSPAEERKPTEEDLWFDDVDPDDIEATIGAEAAEIMRKKQGIQKREDPESALVKEKAFEGLTRAVAIDCEMVGVGPDGEDSILARVSLVNQFGKCIYDKYVKPTEKVTDYRTEVSGIRPVDIKHGENIKTVQKEVAQLLQGRIVVGHAIHNDLKILLLDHPKKKIRDTQKYKPFKKTVKSGCPSLKVLCREILNVKVQQGEHSSVQDAQATMRLYTLVKKQWEAEIKASKSNKHLDGKKERKPKLPKNRGKNPMSL</sequence>
<evidence type="ECO:0000256" key="4">
    <source>
        <dbReference type="ARBA" id="ARBA00022722"/>
    </source>
</evidence>
<dbReference type="CTD" id="57109"/>
<dbReference type="InterPro" id="IPR047021">
    <property type="entry name" value="REXO1/3/4-like"/>
</dbReference>
<feature type="compositionally biased region" description="Basic and acidic residues" evidence="8">
    <location>
        <begin position="88"/>
        <end position="98"/>
    </location>
</feature>
<organism evidence="10 11">
    <name type="scientific">Echeneis naucrates</name>
    <name type="common">Live sharksucker</name>
    <dbReference type="NCBI Taxonomy" id="173247"/>
    <lineage>
        <taxon>Eukaryota</taxon>
        <taxon>Metazoa</taxon>
        <taxon>Chordata</taxon>
        <taxon>Craniata</taxon>
        <taxon>Vertebrata</taxon>
        <taxon>Euteleostomi</taxon>
        <taxon>Actinopterygii</taxon>
        <taxon>Neopterygii</taxon>
        <taxon>Teleostei</taxon>
        <taxon>Neoteleostei</taxon>
        <taxon>Acanthomorphata</taxon>
        <taxon>Carangaria</taxon>
        <taxon>Carangiformes</taxon>
        <taxon>Echeneidae</taxon>
        <taxon>Echeneis</taxon>
    </lineage>
</organism>
<comment type="subcellular location">
    <subcellularLocation>
        <location evidence="1">Nucleus</location>
    </subcellularLocation>
</comment>
<feature type="compositionally biased region" description="Basic and acidic residues" evidence="8">
    <location>
        <begin position="394"/>
        <end position="405"/>
    </location>
</feature>
<keyword evidence="11" id="KW-1185">Reference proteome</keyword>
<reference evidence="10" key="1">
    <citation type="submission" date="2021-04" db="EMBL/GenBank/DDBJ databases">
        <authorList>
            <consortium name="Wellcome Sanger Institute Data Sharing"/>
        </authorList>
    </citation>
    <scope>NUCLEOTIDE SEQUENCE [LARGE SCALE GENOMIC DNA]</scope>
</reference>
<reference evidence="10" key="3">
    <citation type="submission" date="2025-09" db="UniProtKB">
        <authorList>
            <consortium name="Ensembl"/>
        </authorList>
    </citation>
    <scope>IDENTIFICATION</scope>
</reference>
<dbReference type="RefSeq" id="XP_029383798.1">
    <property type="nucleotide sequence ID" value="XM_029527938.1"/>
</dbReference>
<evidence type="ECO:0000313" key="11">
    <source>
        <dbReference type="Proteomes" id="UP000472264"/>
    </source>
</evidence>